<feature type="chain" id="PRO_5018287934" description="Ig-like domain-containing protein" evidence="1">
    <location>
        <begin position="33"/>
        <end position="246"/>
    </location>
</feature>
<feature type="signal peptide" evidence="1">
    <location>
        <begin position="1"/>
        <end position="32"/>
    </location>
</feature>
<name>A0A3M2LDG1_9NOCA</name>
<keyword evidence="1" id="KW-0732">Signal</keyword>
<sequence length="246" mass="23225">MRHGNTLTKTLAATAGCAAAAAALCASTPANAVPTATTAAVLPSTSIGPAGDNFSAQLFGGLTVNVGGIVGSCTLSAAAGTIPVAPGNSNPSGPVTVSLGSPVAQNCSANLGIAKLSFATSGNWTMSFQNGSPIVGTLTIPQNGAVATVSGLVNCTITTATNGPASLNGTWSNGTNSTSSPSTLSITNAQLPVQVSGSGGAGSSNLGSSLSSGGSSGCPGAGTLSLTATYNVLDTSNPALPVTVGA</sequence>
<dbReference type="RefSeq" id="WP_122186529.1">
    <property type="nucleotide sequence ID" value="NZ_RFFH01000001.1"/>
</dbReference>
<evidence type="ECO:0000256" key="1">
    <source>
        <dbReference type="SAM" id="SignalP"/>
    </source>
</evidence>
<organism evidence="2 3">
    <name type="scientific">Nocardia stercoris</name>
    <dbReference type="NCBI Taxonomy" id="2483361"/>
    <lineage>
        <taxon>Bacteria</taxon>
        <taxon>Bacillati</taxon>
        <taxon>Actinomycetota</taxon>
        <taxon>Actinomycetes</taxon>
        <taxon>Mycobacteriales</taxon>
        <taxon>Nocardiaceae</taxon>
        <taxon>Nocardia</taxon>
    </lineage>
</organism>
<evidence type="ECO:0008006" key="4">
    <source>
        <dbReference type="Google" id="ProtNLM"/>
    </source>
</evidence>
<keyword evidence="3" id="KW-1185">Reference proteome</keyword>
<proteinExistence type="predicted"/>
<reference evidence="2 3" key="1">
    <citation type="submission" date="2018-10" db="EMBL/GenBank/DDBJ databases">
        <title>Isolation from cow dung.</title>
        <authorList>
            <person name="Ling L."/>
        </authorList>
    </citation>
    <scope>NUCLEOTIDE SEQUENCE [LARGE SCALE GENOMIC DNA]</scope>
    <source>
        <strain evidence="2 3">NEAU-LL90</strain>
    </source>
</reference>
<accession>A0A3M2LDG1</accession>
<dbReference type="EMBL" id="RFFH01000001">
    <property type="protein sequence ID" value="RMI35551.1"/>
    <property type="molecule type" value="Genomic_DNA"/>
</dbReference>
<protein>
    <recommendedName>
        <fullName evidence="4">Ig-like domain-containing protein</fullName>
    </recommendedName>
</protein>
<gene>
    <name evidence="2" type="ORF">EBN03_04740</name>
</gene>
<evidence type="ECO:0000313" key="2">
    <source>
        <dbReference type="EMBL" id="RMI35551.1"/>
    </source>
</evidence>
<dbReference type="AlphaFoldDB" id="A0A3M2LDG1"/>
<dbReference type="OrthoDB" id="3372193at2"/>
<dbReference type="Proteomes" id="UP000279275">
    <property type="component" value="Unassembled WGS sequence"/>
</dbReference>
<evidence type="ECO:0000313" key="3">
    <source>
        <dbReference type="Proteomes" id="UP000279275"/>
    </source>
</evidence>
<comment type="caution">
    <text evidence="2">The sequence shown here is derived from an EMBL/GenBank/DDBJ whole genome shotgun (WGS) entry which is preliminary data.</text>
</comment>